<organism evidence="1 2">
    <name type="scientific">Nonomuraea polychroma</name>
    <dbReference type="NCBI Taxonomy" id="46176"/>
    <lineage>
        <taxon>Bacteria</taxon>
        <taxon>Bacillati</taxon>
        <taxon>Actinomycetota</taxon>
        <taxon>Actinomycetes</taxon>
        <taxon>Streptosporangiales</taxon>
        <taxon>Streptosporangiaceae</taxon>
        <taxon>Nonomuraea</taxon>
    </lineage>
</organism>
<dbReference type="SUPFAM" id="SSF50475">
    <property type="entry name" value="FMN-binding split barrel"/>
    <property type="match status" value="1"/>
</dbReference>
<dbReference type="OrthoDB" id="5242787at2"/>
<gene>
    <name evidence="1" type="ORF">EDD27_0296</name>
</gene>
<evidence type="ECO:0008006" key="3">
    <source>
        <dbReference type="Google" id="ProtNLM"/>
    </source>
</evidence>
<evidence type="ECO:0000313" key="1">
    <source>
        <dbReference type="EMBL" id="RVX38006.1"/>
    </source>
</evidence>
<reference evidence="1 2" key="1">
    <citation type="submission" date="2019-01" db="EMBL/GenBank/DDBJ databases">
        <title>Sequencing the genomes of 1000 actinobacteria strains.</title>
        <authorList>
            <person name="Klenk H.-P."/>
        </authorList>
    </citation>
    <scope>NUCLEOTIDE SEQUENCE [LARGE SCALE GENOMIC DNA]</scope>
    <source>
        <strain evidence="1 2">DSM 43925</strain>
    </source>
</reference>
<protein>
    <recommendedName>
        <fullName evidence="3">Pyridoxamine 5'-phosphate oxidase</fullName>
    </recommendedName>
</protein>
<evidence type="ECO:0000313" key="2">
    <source>
        <dbReference type="Proteomes" id="UP000284824"/>
    </source>
</evidence>
<dbReference type="Pfam" id="PF12900">
    <property type="entry name" value="Pyridox_ox_2"/>
    <property type="match status" value="1"/>
</dbReference>
<accession>A0A438LWY5</accession>
<dbReference type="EMBL" id="SAUN01000001">
    <property type="protein sequence ID" value="RVX38006.1"/>
    <property type="molecule type" value="Genomic_DNA"/>
</dbReference>
<dbReference type="InterPro" id="IPR024747">
    <property type="entry name" value="Pyridox_Oxase-rel"/>
</dbReference>
<dbReference type="Gene3D" id="2.30.110.10">
    <property type="entry name" value="Electron Transport, Fmn-binding Protein, Chain A"/>
    <property type="match status" value="1"/>
</dbReference>
<proteinExistence type="predicted"/>
<dbReference type="RefSeq" id="WP_127930701.1">
    <property type="nucleotide sequence ID" value="NZ_SAUN01000001.1"/>
</dbReference>
<dbReference type="AlphaFoldDB" id="A0A438LWY5"/>
<dbReference type="InterPro" id="IPR012349">
    <property type="entry name" value="Split_barrel_FMN-bd"/>
</dbReference>
<name>A0A438LWY5_9ACTN</name>
<sequence>MSTRMSVSEREEFLAGTHIGVLSVADGRAPLLVPIWYGYAPGGDIRISTPSGTRKLELIRDAGHVGFAAQQEAMPYKYVSIDGVVAGYEPTDPGEYREWSIRYLGPEQGERFFASIQDGLGDWVTIRIRPERWRTFDFGKEFA</sequence>
<dbReference type="Proteomes" id="UP000284824">
    <property type="component" value="Unassembled WGS sequence"/>
</dbReference>
<keyword evidence="2" id="KW-1185">Reference proteome</keyword>
<comment type="caution">
    <text evidence="1">The sequence shown here is derived from an EMBL/GenBank/DDBJ whole genome shotgun (WGS) entry which is preliminary data.</text>
</comment>